<dbReference type="InterPro" id="IPR030823">
    <property type="entry name" value="IolE/MocC"/>
</dbReference>
<dbReference type="PANTHER" id="PTHR12110">
    <property type="entry name" value="HYDROXYPYRUVATE ISOMERASE"/>
    <property type="match status" value="1"/>
</dbReference>
<proteinExistence type="predicted"/>
<keyword evidence="1" id="KW-0456">Lyase</keyword>
<dbReference type="Proteomes" id="UP000277145">
    <property type="component" value="Unassembled WGS sequence"/>
</dbReference>
<reference evidence="1 2" key="1">
    <citation type="submission" date="2018-08" db="EMBL/GenBank/DDBJ databases">
        <title>Genome Sequences of Legionella pneumophila subsp. pneumophila Isolates, Recovered from a Drinking Water System in a Large Builging.</title>
        <authorList>
            <person name="Gomez-Alvarez V."/>
            <person name="Boczek L."/>
            <person name="King D."/>
            <person name="Pemberton A."/>
            <person name="Pfaller S."/>
            <person name="Rodgers M."/>
            <person name="Santodomingo J."/>
            <person name="Revetta R."/>
        </authorList>
    </citation>
    <scope>NUCLEOTIDE SEQUENCE [LARGE SCALE GENOMIC DNA]</scope>
    <source>
        <strain evidence="1 2">L01C.1</strain>
    </source>
</reference>
<accession>A0A3A6V7C4</accession>
<dbReference type="AlphaFoldDB" id="A0A3A6V7C4"/>
<evidence type="ECO:0000313" key="2">
    <source>
        <dbReference type="Proteomes" id="UP000277145"/>
    </source>
</evidence>
<dbReference type="GO" id="GO:0050114">
    <property type="term" value="F:myo-inosose-2 dehydratase activity"/>
    <property type="evidence" value="ECO:0007669"/>
    <property type="project" value="UniProtKB-EC"/>
</dbReference>
<gene>
    <name evidence="1" type="primary">iolE</name>
    <name evidence="1" type="ORF">D1H98_14835</name>
</gene>
<dbReference type="InterPro" id="IPR013022">
    <property type="entry name" value="Xyl_isomerase-like_TIM-brl"/>
</dbReference>
<evidence type="ECO:0000313" key="1">
    <source>
        <dbReference type="EMBL" id="RJY27497.1"/>
    </source>
</evidence>
<sequence>MKMEVKMSIQLGIAPINWCNDDDPNLGKDISFEQCINEMALAGYSGTELGNKYPRDATTLKAALEQRGLQLSSSWFSTYFTEANAFEKTVSRFLEHLSFMRALGASYINVCECGHAIQGTDLPILSAHIPQFTQEQWSLLIQGLHTLGRIAYDFNMKIVYHYHAGTGVFWEKDIDFLMTNTSPKLLSLLLDTGHAVFSGIDPVNLINKYGDRILYVHLKDIRPEVLRRVEMERLSFMDAVRRGVFTVPGDGAIDFIPIWAGLQKHRYNGWMIVEAEQDPEKAHPLEYAKKAYDYLHSFIH</sequence>
<dbReference type="Gene3D" id="3.20.20.150">
    <property type="entry name" value="Divalent-metal-dependent TIM barrel enzymes"/>
    <property type="match status" value="1"/>
</dbReference>
<dbReference type="PANTHER" id="PTHR12110:SF41">
    <property type="entry name" value="INOSOSE DEHYDRATASE"/>
    <property type="match status" value="1"/>
</dbReference>
<name>A0A3A6V7C4_LEGPN</name>
<dbReference type="SUPFAM" id="SSF51658">
    <property type="entry name" value="Xylose isomerase-like"/>
    <property type="match status" value="1"/>
</dbReference>
<organism evidence="1 2">
    <name type="scientific">Legionella pneumophila subsp. pneumophila</name>
    <dbReference type="NCBI Taxonomy" id="91891"/>
    <lineage>
        <taxon>Bacteria</taxon>
        <taxon>Pseudomonadati</taxon>
        <taxon>Pseudomonadota</taxon>
        <taxon>Gammaproteobacteria</taxon>
        <taxon>Legionellales</taxon>
        <taxon>Legionellaceae</taxon>
        <taxon>Legionella</taxon>
    </lineage>
</organism>
<dbReference type="NCBIfam" id="TIGR04379">
    <property type="entry name" value="myo_inos_iolE"/>
    <property type="match status" value="1"/>
</dbReference>
<dbReference type="InterPro" id="IPR050312">
    <property type="entry name" value="IolE/XylAMocC-like"/>
</dbReference>
<protein>
    <submittedName>
        <fullName evidence="1">Myo-inosose-2 dehydratase</fullName>
        <ecNumber evidence="1">4.2.1.44</ecNumber>
    </submittedName>
</protein>
<comment type="caution">
    <text evidence="1">The sequence shown here is derived from an EMBL/GenBank/DDBJ whole genome shotgun (WGS) entry which is preliminary data.</text>
</comment>
<dbReference type="Pfam" id="PF01261">
    <property type="entry name" value="AP_endonuc_2"/>
    <property type="match status" value="1"/>
</dbReference>
<dbReference type="EC" id="4.2.1.44" evidence="1"/>
<dbReference type="EMBL" id="QWDR01000003">
    <property type="protein sequence ID" value="RJY27497.1"/>
    <property type="molecule type" value="Genomic_DNA"/>
</dbReference>
<dbReference type="InterPro" id="IPR036237">
    <property type="entry name" value="Xyl_isomerase-like_sf"/>
</dbReference>